<evidence type="ECO:0000256" key="6">
    <source>
        <dbReference type="HAMAP-Rule" id="MF_00006"/>
    </source>
</evidence>
<keyword evidence="12" id="KW-1185">Reference proteome</keyword>
<dbReference type="PRINTS" id="PR00145">
    <property type="entry name" value="ARGSUCLYASE"/>
</dbReference>
<dbReference type="KEGG" id="cpat:CLPA_c14700"/>
<evidence type="ECO:0000259" key="8">
    <source>
        <dbReference type="Pfam" id="PF14698"/>
    </source>
</evidence>
<evidence type="ECO:0000256" key="2">
    <source>
        <dbReference type="ARBA" id="ARBA00012338"/>
    </source>
</evidence>
<evidence type="ECO:0000256" key="5">
    <source>
        <dbReference type="ARBA" id="ARBA00023239"/>
    </source>
</evidence>
<dbReference type="InterPro" id="IPR024083">
    <property type="entry name" value="Fumarase/histidase_N"/>
</dbReference>
<keyword evidence="6" id="KW-0963">Cytoplasm</keyword>
<dbReference type="InterPro" id="IPR020557">
    <property type="entry name" value="Fumarate_lyase_CS"/>
</dbReference>
<evidence type="ECO:0000256" key="4">
    <source>
        <dbReference type="ARBA" id="ARBA00022605"/>
    </source>
</evidence>
<dbReference type="GeneID" id="93073643"/>
<dbReference type="CDD" id="cd01359">
    <property type="entry name" value="Argininosuccinate_lyase"/>
    <property type="match status" value="1"/>
</dbReference>
<comment type="similarity">
    <text evidence="6">Belongs to the lyase 1 family. Argininosuccinate lyase subfamily.</text>
</comment>
<dbReference type="Pfam" id="PF14698">
    <property type="entry name" value="ASL_C2"/>
    <property type="match status" value="1"/>
</dbReference>
<dbReference type="InterPro" id="IPR029419">
    <property type="entry name" value="Arg_succ_lyase_C"/>
</dbReference>
<evidence type="ECO:0000313" key="9">
    <source>
        <dbReference type="EMBL" id="AJA51533.1"/>
    </source>
</evidence>
<dbReference type="KEGG" id="cpae:CPAST_c14700"/>
<dbReference type="PATRIC" id="fig|1262449.3.peg.3450"/>
<comment type="pathway">
    <text evidence="1 6">Amino-acid biosynthesis; L-arginine biosynthesis; L-arginine from L-ornithine and carbamoyl phosphate: step 3/3.</text>
</comment>
<keyword evidence="5 6" id="KW-0456">Lyase</keyword>
<name>A0A0H3J8X4_CLOPA</name>
<evidence type="ECO:0000256" key="1">
    <source>
        <dbReference type="ARBA" id="ARBA00004941"/>
    </source>
</evidence>
<keyword evidence="4 6" id="KW-0028">Amino-acid biosynthesis</keyword>
<dbReference type="GO" id="GO:0005829">
    <property type="term" value="C:cytosol"/>
    <property type="evidence" value="ECO:0007669"/>
    <property type="project" value="TreeGrafter"/>
</dbReference>
<dbReference type="FunFam" id="1.20.200.10:FF:000002">
    <property type="entry name" value="Argininosuccinate lyase"/>
    <property type="match status" value="1"/>
</dbReference>
<evidence type="ECO:0000259" key="7">
    <source>
        <dbReference type="Pfam" id="PF00206"/>
    </source>
</evidence>
<dbReference type="EMBL" id="CP009268">
    <property type="protein sequence ID" value="AJA51533.1"/>
    <property type="molecule type" value="Genomic_DNA"/>
</dbReference>
<accession>A0A0H3J8X4</accession>
<keyword evidence="3 6" id="KW-0055">Arginine biosynthesis</keyword>
<dbReference type="EC" id="4.3.2.1" evidence="2 6"/>
<reference evidence="9 12" key="1">
    <citation type="journal article" date="2015" name="Genome Announc.">
        <title>Complete Genome Sequence of the Nitrogen-Fixing and Solvent-Producing Clostridium pasteurianum DSM 525.</title>
        <authorList>
            <person name="Poehlein A."/>
            <person name="Grosse-Honebrink A."/>
            <person name="Zhang Y."/>
            <person name="Minton N.P."/>
            <person name="Daniel R."/>
        </authorList>
    </citation>
    <scope>NUCLEOTIDE SEQUENCE [LARGE SCALE GENOMIC DNA]</scope>
    <source>
        <strain evidence="9">DSM 525</strain>
        <strain evidence="12">DSM 525 / ATCC 6013</strain>
    </source>
</reference>
<reference evidence="10 11" key="3">
    <citation type="journal article" name="Genome Announc.">
        <title>Improved Draft Genome Sequence of Clostridium pasteurianum Strain ATCC 6013 (DSM 525) Using a Hybrid Next-Generation Sequencing Approach.</title>
        <authorList>
            <person name="Pyne M.E."/>
            <person name="Utturkar S."/>
            <person name="Brown S.D."/>
            <person name="Moo-Young M."/>
            <person name="Chung D.A."/>
            <person name="Chou C.P."/>
        </authorList>
    </citation>
    <scope>NUCLEOTIDE SEQUENCE [LARGE SCALE GENOMIC DNA]</scope>
    <source>
        <strain evidence="10 11">ATCC 6013</strain>
    </source>
</reference>
<dbReference type="Gene3D" id="1.10.275.10">
    <property type="entry name" value="Fumarase/aspartase (N-terminal domain)"/>
    <property type="match status" value="1"/>
</dbReference>
<dbReference type="FunFam" id="1.10.40.30:FF:000001">
    <property type="entry name" value="Argininosuccinate lyase"/>
    <property type="match status" value="1"/>
</dbReference>
<proteinExistence type="inferred from homology"/>
<dbReference type="GO" id="GO:0042450">
    <property type="term" value="P:L-arginine biosynthetic process via ornithine"/>
    <property type="evidence" value="ECO:0007669"/>
    <property type="project" value="UniProtKB-UniRule"/>
</dbReference>
<dbReference type="Proteomes" id="UP000030905">
    <property type="component" value="Chromosome"/>
</dbReference>
<dbReference type="SUPFAM" id="SSF48557">
    <property type="entry name" value="L-aspartase-like"/>
    <property type="match status" value="1"/>
</dbReference>
<protein>
    <recommendedName>
        <fullName evidence="2 6">Argininosuccinate lyase</fullName>
        <shortName evidence="6">ASAL</shortName>
        <ecNumber evidence="2 6">4.3.2.1</ecNumber>
    </recommendedName>
    <alternativeName>
        <fullName evidence="6">Arginosuccinase</fullName>
    </alternativeName>
</protein>
<dbReference type="InterPro" id="IPR000362">
    <property type="entry name" value="Fumarate_lyase_fam"/>
</dbReference>
<dbReference type="Gene3D" id="1.10.40.30">
    <property type="entry name" value="Fumarase/aspartase (C-terminal domain)"/>
    <property type="match status" value="1"/>
</dbReference>
<dbReference type="InterPro" id="IPR009049">
    <property type="entry name" value="Argininosuccinate_lyase"/>
</dbReference>
<evidence type="ECO:0000313" key="12">
    <source>
        <dbReference type="Proteomes" id="UP000030905"/>
    </source>
</evidence>
<organism evidence="9 12">
    <name type="scientific">Clostridium pasteurianum DSM 525 = ATCC 6013</name>
    <dbReference type="NCBI Taxonomy" id="1262449"/>
    <lineage>
        <taxon>Bacteria</taxon>
        <taxon>Bacillati</taxon>
        <taxon>Bacillota</taxon>
        <taxon>Clostridia</taxon>
        <taxon>Eubacteriales</taxon>
        <taxon>Clostridiaceae</taxon>
        <taxon>Clostridium</taxon>
    </lineage>
</organism>
<dbReference type="AlphaFoldDB" id="A0A0H3J8X4"/>
<dbReference type="PROSITE" id="PS00163">
    <property type="entry name" value="FUMARATE_LYASES"/>
    <property type="match status" value="1"/>
</dbReference>
<dbReference type="eggNOG" id="COG0165">
    <property type="taxonomic scope" value="Bacteria"/>
</dbReference>
<evidence type="ECO:0000313" key="11">
    <source>
        <dbReference type="Proteomes" id="UP000028042"/>
    </source>
</evidence>
<evidence type="ECO:0000313" key="10">
    <source>
        <dbReference type="EMBL" id="KRU12460.1"/>
    </source>
</evidence>
<comment type="catalytic activity">
    <reaction evidence="6">
        <text>2-(N(omega)-L-arginino)succinate = fumarate + L-arginine</text>
        <dbReference type="Rhea" id="RHEA:24020"/>
        <dbReference type="ChEBI" id="CHEBI:29806"/>
        <dbReference type="ChEBI" id="CHEBI:32682"/>
        <dbReference type="ChEBI" id="CHEBI:57472"/>
        <dbReference type="EC" id="4.3.2.1"/>
    </reaction>
</comment>
<dbReference type="Proteomes" id="UP000028042">
    <property type="component" value="Unassembled WGS sequence"/>
</dbReference>
<dbReference type="InterPro" id="IPR008948">
    <property type="entry name" value="L-Aspartase-like"/>
</dbReference>
<sequence length="438" mass="49951">MKLWGGRFKNAESELMEDFNSSLSFDKTLYYEDIIGSIAHVKMLVKCDIISEEDGNKIISGLDSILKDIESGSLKIEGDYEDIHSFMEVNLIERIGDAGKKMHTARSRNDQVALDMRLYSKKKAKEVVENLKDLLETIKILAEKNNYIMPGYTHMQRAQVVTFKHHMMAYFNMFSRDKKRIENAIDILDESPLGCCALAGTTYSTDREFTAKELGFKGVVNNFLDGVSDRDYIIELTSDFSMVMMHLSRLSEEIIMWSTKEFDFIQLSDEFSTGSSIMPQKKNPDAAELIRGKSGRVYGDLVSILTTMKGLPLAYNKDMQEDKEGFFDALDTVLSCIKVMNGMLSTVKIKEGSMLKAVKRGFLNATEAADYLVNKGMAFRDAHRVIGEIVIYCEDNNMPIEDLNIEQLKKFSQLFSEDIYEFIDYKNTLNKGIKKYMK</sequence>
<dbReference type="Gene3D" id="1.20.200.10">
    <property type="entry name" value="Fumarase/aspartase (Central domain)"/>
    <property type="match status" value="1"/>
</dbReference>
<dbReference type="GO" id="GO:0004056">
    <property type="term" value="F:argininosuccinate lyase activity"/>
    <property type="evidence" value="ECO:0007669"/>
    <property type="project" value="UniProtKB-UniRule"/>
</dbReference>
<dbReference type="Pfam" id="PF00206">
    <property type="entry name" value="Lyase_1"/>
    <property type="match status" value="1"/>
</dbReference>
<evidence type="ECO:0000256" key="3">
    <source>
        <dbReference type="ARBA" id="ARBA00022571"/>
    </source>
</evidence>
<dbReference type="InterPro" id="IPR022761">
    <property type="entry name" value="Fumarate_lyase_N"/>
</dbReference>
<dbReference type="PRINTS" id="PR00149">
    <property type="entry name" value="FUMRATELYASE"/>
</dbReference>
<dbReference type="NCBIfam" id="TIGR00838">
    <property type="entry name" value="argH"/>
    <property type="match status" value="1"/>
</dbReference>
<dbReference type="EMBL" id="JPGY02000001">
    <property type="protein sequence ID" value="KRU12460.1"/>
    <property type="molecule type" value="Genomic_DNA"/>
</dbReference>
<gene>
    <name evidence="6 9" type="primary">argH</name>
    <name evidence="9" type="ORF">CLPA_c14700</name>
    <name evidence="10" type="ORF">CP6013_01707</name>
</gene>
<reference evidence="10" key="2">
    <citation type="submission" date="2015-10" db="EMBL/GenBank/DDBJ databases">
        <title>Improved Draft Genome Sequence of Clostridium pasteurianum Strain ATCC 6013 (DSM 525) Using a Hybrid Next-Generation Sequencing Approach.</title>
        <authorList>
            <person name="Pyne M.E."/>
            <person name="Utturkar S.M."/>
            <person name="Brown S.D."/>
            <person name="Moo-Young M."/>
            <person name="Chung D.A."/>
            <person name="Chou P.C."/>
        </authorList>
    </citation>
    <scope>NUCLEOTIDE SEQUENCE</scope>
    <source>
        <strain evidence="10">ATCC 6013</strain>
    </source>
</reference>
<feature type="domain" description="Fumarate lyase N-terminal" evidence="7">
    <location>
        <begin position="6"/>
        <end position="299"/>
    </location>
</feature>
<dbReference type="UniPathway" id="UPA00068">
    <property type="reaction ID" value="UER00114"/>
</dbReference>
<dbReference type="FunFam" id="1.10.275.10:FF:000002">
    <property type="entry name" value="Argininosuccinate lyase"/>
    <property type="match status" value="1"/>
</dbReference>
<dbReference type="PANTHER" id="PTHR43814:SF1">
    <property type="entry name" value="ARGININOSUCCINATE LYASE"/>
    <property type="match status" value="1"/>
</dbReference>
<feature type="domain" description="Argininosuccinate lyase C-terminal" evidence="8">
    <location>
        <begin position="362"/>
        <end position="429"/>
    </location>
</feature>
<dbReference type="HAMAP" id="MF_00006">
    <property type="entry name" value="Arg_succ_lyase"/>
    <property type="match status" value="1"/>
</dbReference>
<dbReference type="PANTHER" id="PTHR43814">
    <property type="entry name" value="ARGININOSUCCINATE LYASE"/>
    <property type="match status" value="1"/>
</dbReference>
<comment type="subcellular location">
    <subcellularLocation>
        <location evidence="6">Cytoplasm</location>
    </subcellularLocation>
</comment>
<dbReference type="RefSeq" id="WP_003447342.1">
    <property type="nucleotide sequence ID" value="NZ_ANZB01000014.1"/>
</dbReference>